<dbReference type="Pfam" id="PF02171">
    <property type="entry name" value="Piwi"/>
    <property type="match status" value="1"/>
</dbReference>
<organism evidence="3 4">
    <name type="scientific">Cynara cardunculus var. scolymus</name>
    <name type="common">Globe artichoke</name>
    <name type="synonym">Cynara scolymus</name>
    <dbReference type="NCBI Taxonomy" id="59895"/>
    <lineage>
        <taxon>Eukaryota</taxon>
        <taxon>Viridiplantae</taxon>
        <taxon>Streptophyta</taxon>
        <taxon>Embryophyta</taxon>
        <taxon>Tracheophyta</taxon>
        <taxon>Spermatophyta</taxon>
        <taxon>Magnoliopsida</taxon>
        <taxon>eudicotyledons</taxon>
        <taxon>Gunneridae</taxon>
        <taxon>Pentapetalae</taxon>
        <taxon>asterids</taxon>
        <taxon>campanulids</taxon>
        <taxon>Asterales</taxon>
        <taxon>Asteraceae</taxon>
        <taxon>Carduoideae</taxon>
        <taxon>Cardueae</taxon>
        <taxon>Carduinae</taxon>
        <taxon>Cynara</taxon>
    </lineage>
</organism>
<proteinExistence type="predicted"/>
<dbReference type="EMBL" id="LEKV01001937">
    <property type="protein sequence ID" value="KVI04694.1"/>
    <property type="molecule type" value="Genomic_DNA"/>
</dbReference>
<dbReference type="GO" id="GO:0003676">
    <property type="term" value="F:nucleic acid binding"/>
    <property type="evidence" value="ECO:0007669"/>
    <property type="project" value="InterPro"/>
</dbReference>
<protein>
    <submittedName>
        <fullName evidence="3">Ribonuclease H-like domain-containing protein</fullName>
    </submittedName>
</protein>
<dbReference type="Proteomes" id="UP000243975">
    <property type="component" value="Unassembled WGS sequence"/>
</dbReference>
<evidence type="ECO:0000313" key="4">
    <source>
        <dbReference type="Proteomes" id="UP000243975"/>
    </source>
</evidence>
<dbReference type="InterPro" id="IPR003165">
    <property type="entry name" value="Piwi"/>
</dbReference>
<dbReference type="InterPro" id="IPR036397">
    <property type="entry name" value="RNaseH_sf"/>
</dbReference>
<dbReference type="AlphaFoldDB" id="A0A103Y8X4"/>
<accession>A0A103Y8X4</accession>
<evidence type="ECO:0000313" key="3">
    <source>
        <dbReference type="EMBL" id="KVI04694.1"/>
    </source>
</evidence>
<dbReference type="Gene3D" id="3.30.420.10">
    <property type="entry name" value="Ribonuclease H-like superfamily/Ribonuclease H"/>
    <property type="match status" value="1"/>
</dbReference>
<feature type="compositionally biased region" description="Basic and acidic residues" evidence="1">
    <location>
        <begin position="1"/>
        <end position="15"/>
    </location>
</feature>
<dbReference type="Gramene" id="KVI04694">
    <property type="protein sequence ID" value="KVI04694"/>
    <property type="gene ID" value="Ccrd_016984"/>
</dbReference>
<reference evidence="3 4" key="1">
    <citation type="journal article" date="2016" name="Sci. Rep.">
        <title>The genome sequence of the outbreeding globe artichoke constructed de novo incorporating a phase-aware low-pass sequencing strategy of F1 progeny.</title>
        <authorList>
            <person name="Scaglione D."/>
            <person name="Reyes-Chin-Wo S."/>
            <person name="Acquadro A."/>
            <person name="Froenicke L."/>
            <person name="Portis E."/>
            <person name="Beitel C."/>
            <person name="Tirone M."/>
            <person name="Mauro R."/>
            <person name="Lo Monaco A."/>
            <person name="Mauromicale G."/>
            <person name="Faccioli P."/>
            <person name="Cattivelli L."/>
            <person name="Rieseberg L."/>
            <person name="Michelmore R."/>
            <person name="Lanteri S."/>
        </authorList>
    </citation>
    <scope>NUCLEOTIDE SEQUENCE [LARGE SCALE GENOMIC DNA]</scope>
    <source>
        <strain evidence="3">2C</strain>
    </source>
</reference>
<feature type="region of interest" description="Disordered" evidence="1">
    <location>
        <begin position="1"/>
        <end position="30"/>
    </location>
</feature>
<feature type="non-terminal residue" evidence="3">
    <location>
        <position position="1"/>
    </location>
</feature>
<gene>
    <name evidence="3" type="ORF">Ccrd_016984</name>
</gene>
<keyword evidence="4" id="KW-1185">Reference proteome</keyword>
<name>A0A103Y8X4_CYNCS</name>
<dbReference type="InterPro" id="IPR012337">
    <property type="entry name" value="RNaseH-like_sf"/>
</dbReference>
<feature type="domain" description="Piwi" evidence="2">
    <location>
        <begin position="66"/>
        <end position="101"/>
    </location>
</feature>
<feature type="non-terminal residue" evidence="3">
    <location>
        <position position="128"/>
    </location>
</feature>
<comment type="caution">
    <text evidence="3">The sequence shown here is derived from an EMBL/GenBank/DDBJ whole genome shotgun (WGS) entry which is preliminary data.</text>
</comment>
<dbReference type="SUPFAM" id="SSF53098">
    <property type="entry name" value="Ribonuclease H-like"/>
    <property type="match status" value="1"/>
</dbReference>
<dbReference type="STRING" id="59895.A0A103Y8X4"/>
<evidence type="ECO:0000259" key="2">
    <source>
        <dbReference type="Pfam" id="PF02171"/>
    </source>
</evidence>
<dbReference type="PANTHER" id="PTHR22891">
    <property type="entry name" value="EUKARYOTIC TRANSLATION INITIATION FACTOR 2C"/>
    <property type="match status" value="1"/>
</dbReference>
<sequence length="128" mass="14613">KEIGEVEREARKGDDLETFGNGGENHPQSRQEKLCGYHEFEFSGVLSILENCYLLKINEGRMIVDLKFMVIVAQKTHHTKFFQPNSKANIPPGTIIDNKSTTQPTHYHVLLDQIGFSTDDLQELVHFL</sequence>
<evidence type="ECO:0000256" key="1">
    <source>
        <dbReference type="SAM" id="MobiDB-lite"/>
    </source>
</evidence>